<evidence type="ECO:0000313" key="3">
    <source>
        <dbReference type="EMBL" id="GFH55968.1"/>
    </source>
</evidence>
<gene>
    <name evidence="3" type="ORF">CTEN210_12444</name>
</gene>
<dbReference type="EMBL" id="BLLK01000051">
    <property type="protein sequence ID" value="GFH55968.1"/>
    <property type="molecule type" value="Genomic_DNA"/>
</dbReference>
<feature type="coiled-coil region" evidence="1">
    <location>
        <begin position="288"/>
        <end position="346"/>
    </location>
</feature>
<protein>
    <submittedName>
        <fullName evidence="3">Uncharacterized protein</fullName>
    </submittedName>
</protein>
<evidence type="ECO:0000256" key="1">
    <source>
        <dbReference type="SAM" id="Coils"/>
    </source>
</evidence>
<feature type="compositionally biased region" description="Basic and acidic residues" evidence="2">
    <location>
        <begin position="88"/>
        <end position="98"/>
    </location>
</feature>
<comment type="caution">
    <text evidence="3">The sequence shown here is derived from an EMBL/GenBank/DDBJ whole genome shotgun (WGS) entry which is preliminary data.</text>
</comment>
<evidence type="ECO:0000256" key="2">
    <source>
        <dbReference type="SAM" id="MobiDB-lite"/>
    </source>
</evidence>
<feature type="region of interest" description="Disordered" evidence="2">
    <location>
        <begin position="88"/>
        <end position="108"/>
    </location>
</feature>
<evidence type="ECO:0000313" key="4">
    <source>
        <dbReference type="Proteomes" id="UP001054902"/>
    </source>
</evidence>
<reference evidence="3 4" key="1">
    <citation type="journal article" date="2021" name="Sci. Rep.">
        <title>The genome of the diatom Chaetoceros tenuissimus carries an ancient integrated fragment of an extant virus.</title>
        <authorList>
            <person name="Hongo Y."/>
            <person name="Kimura K."/>
            <person name="Takaki Y."/>
            <person name="Yoshida Y."/>
            <person name="Baba S."/>
            <person name="Kobayashi G."/>
            <person name="Nagasaki K."/>
            <person name="Hano T."/>
            <person name="Tomaru Y."/>
        </authorList>
    </citation>
    <scope>NUCLEOTIDE SEQUENCE [LARGE SCALE GENOMIC DNA]</scope>
    <source>
        <strain evidence="3 4">NIES-3715</strain>
    </source>
</reference>
<accession>A0AAD3HAH7</accession>
<feature type="compositionally biased region" description="Polar residues" evidence="2">
    <location>
        <begin position="99"/>
        <end position="108"/>
    </location>
</feature>
<dbReference type="Proteomes" id="UP001054902">
    <property type="component" value="Unassembled WGS sequence"/>
</dbReference>
<sequence length="390" mass="44593">MNGEHVEVIGPKRVRLFFSTIRFLTRFKAESNQYLVVKHRDGRVEHIKGPTAMYCNPSRHDEILVKDCIHLHSKSDLILVHNSGLNPEHKSSDLHESSTYEPASNSSIVQGPTMFTPSPYEHVHDFHWSEVVNGSLKRKSGETQILHISGKTMTVPIDIKVPNTPYSIKIHLTLGYKLDASADELLFHKDPVSKIFHYIAIQGQSLTKGLKIEEVKKWTTTDWNTLVKGSTMMAYLKNVADESCITITSLSVSDYSFCEDLQRSIFKENSLQKDQEAKLKVFQQSVKLKQEEQKNVMADVELQKIRMENDHKLDLEGHQMKIDALKREAEREFMKEKAKCDRLKLQDERMITLCEKLKSLDVDVSGIVSSNKELKEELGISDLKGIFKVV</sequence>
<keyword evidence="4" id="KW-1185">Reference proteome</keyword>
<organism evidence="3 4">
    <name type="scientific">Chaetoceros tenuissimus</name>
    <dbReference type="NCBI Taxonomy" id="426638"/>
    <lineage>
        <taxon>Eukaryota</taxon>
        <taxon>Sar</taxon>
        <taxon>Stramenopiles</taxon>
        <taxon>Ochrophyta</taxon>
        <taxon>Bacillariophyta</taxon>
        <taxon>Coscinodiscophyceae</taxon>
        <taxon>Chaetocerotophycidae</taxon>
        <taxon>Chaetocerotales</taxon>
        <taxon>Chaetocerotaceae</taxon>
        <taxon>Chaetoceros</taxon>
    </lineage>
</organism>
<name>A0AAD3HAH7_9STRA</name>
<proteinExistence type="predicted"/>
<keyword evidence="1" id="KW-0175">Coiled coil</keyword>
<dbReference type="AlphaFoldDB" id="A0AAD3HAH7"/>